<gene>
    <name evidence="2" type="ORF">KI387_039256</name>
</gene>
<dbReference type="Proteomes" id="UP000824469">
    <property type="component" value="Unassembled WGS sequence"/>
</dbReference>
<sequence length="63" mass="7752">REEQELEREEEEVRVPFEREEEIWAQFEEIERLQEREAGEREATLADQEARQRDRMADNECEA</sequence>
<feature type="region of interest" description="Disordered" evidence="1">
    <location>
        <begin position="35"/>
        <end position="63"/>
    </location>
</feature>
<name>A0AA38CFA7_TAXCH</name>
<evidence type="ECO:0000256" key="1">
    <source>
        <dbReference type="SAM" id="MobiDB-lite"/>
    </source>
</evidence>
<evidence type="ECO:0000313" key="3">
    <source>
        <dbReference type="Proteomes" id="UP000824469"/>
    </source>
</evidence>
<organism evidence="2 3">
    <name type="scientific">Taxus chinensis</name>
    <name type="common">Chinese yew</name>
    <name type="synonym">Taxus wallichiana var. chinensis</name>
    <dbReference type="NCBI Taxonomy" id="29808"/>
    <lineage>
        <taxon>Eukaryota</taxon>
        <taxon>Viridiplantae</taxon>
        <taxon>Streptophyta</taxon>
        <taxon>Embryophyta</taxon>
        <taxon>Tracheophyta</taxon>
        <taxon>Spermatophyta</taxon>
        <taxon>Pinopsida</taxon>
        <taxon>Pinidae</taxon>
        <taxon>Conifers II</taxon>
        <taxon>Cupressales</taxon>
        <taxon>Taxaceae</taxon>
        <taxon>Taxus</taxon>
    </lineage>
</organism>
<keyword evidence="3" id="KW-1185">Reference proteome</keyword>
<proteinExistence type="predicted"/>
<dbReference type="AlphaFoldDB" id="A0AA38CFA7"/>
<evidence type="ECO:0000313" key="2">
    <source>
        <dbReference type="EMBL" id="KAH9295668.1"/>
    </source>
</evidence>
<comment type="caution">
    <text evidence="2">The sequence shown here is derived from an EMBL/GenBank/DDBJ whole genome shotgun (WGS) entry which is preliminary data.</text>
</comment>
<accession>A0AA38CFA7</accession>
<protein>
    <submittedName>
        <fullName evidence="2">Uncharacterized protein</fullName>
    </submittedName>
</protein>
<feature type="non-terminal residue" evidence="2">
    <location>
        <position position="63"/>
    </location>
</feature>
<reference evidence="2 3" key="1">
    <citation type="journal article" date="2021" name="Nat. Plants">
        <title>The Taxus genome provides insights into paclitaxel biosynthesis.</title>
        <authorList>
            <person name="Xiong X."/>
            <person name="Gou J."/>
            <person name="Liao Q."/>
            <person name="Li Y."/>
            <person name="Zhou Q."/>
            <person name="Bi G."/>
            <person name="Li C."/>
            <person name="Du R."/>
            <person name="Wang X."/>
            <person name="Sun T."/>
            <person name="Guo L."/>
            <person name="Liang H."/>
            <person name="Lu P."/>
            <person name="Wu Y."/>
            <person name="Zhang Z."/>
            <person name="Ro D.K."/>
            <person name="Shang Y."/>
            <person name="Huang S."/>
            <person name="Yan J."/>
        </authorList>
    </citation>
    <scope>NUCLEOTIDE SEQUENCE [LARGE SCALE GENOMIC DNA]</scope>
    <source>
        <strain evidence="2">Ta-2019</strain>
    </source>
</reference>
<feature type="non-terminal residue" evidence="2">
    <location>
        <position position="1"/>
    </location>
</feature>
<dbReference type="EMBL" id="JAHRHJ020000011">
    <property type="protein sequence ID" value="KAH9295668.1"/>
    <property type="molecule type" value="Genomic_DNA"/>
</dbReference>